<dbReference type="Proteomes" id="UP000181951">
    <property type="component" value="Unassembled WGS sequence"/>
</dbReference>
<dbReference type="AlphaFoldDB" id="A0A1H8RYP4"/>
<sequence length="55" mass="5502">MSSASIVHVSALFSCRPSHSPYGATGGRACPSATVGNVPAGVTPHGGKRWARPLG</sequence>
<feature type="region of interest" description="Disordered" evidence="1">
    <location>
        <begin position="35"/>
        <end position="55"/>
    </location>
</feature>
<keyword evidence="3" id="KW-1185">Reference proteome</keyword>
<accession>A0A1H8RYP4</accession>
<protein>
    <submittedName>
        <fullName evidence="2">Uncharacterized protein</fullName>
    </submittedName>
</protein>
<reference evidence="2 3" key="1">
    <citation type="submission" date="2016-10" db="EMBL/GenBank/DDBJ databases">
        <authorList>
            <person name="de Groot N.N."/>
        </authorList>
    </citation>
    <scope>NUCLEOTIDE SEQUENCE [LARGE SCALE GENOMIC DNA]</scope>
    <source>
        <strain evidence="2 3">CGMCC 4.2026</strain>
    </source>
</reference>
<evidence type="ECO:0000313" key="3">
    <source>
        <dbReference type="Proteomes" id="UP000181951"/>
    </source>
</evidence>
<evidence type="ECO:0000313" key="2">
    <source>
        <dbReference type="EMBL" id="SEO71427.1"/>
    </source>
</evidence>
<evidence type="ECO:0000256" key="1">
    <source>
        <dbReference type="SAM" id="MobiDB-lite"/>
    </source>
</evidence>
<gene>
    <name evidence="2" type="ORF">SAMN05216267_10382</name>
</gene>
<dbReference type="EMBL" id="FODD01000038">
    <property type="protein sequence ID" value="SEO71427.1"/>
    <property type="molecule type" value="Genomic_DNA"/>
</dbReference>
<feature type="compositionally biased region" description="Basic residues" evidence="1">
    <location>
        <begin position="46"/>
        <end position="55"/>
    </location>
</feature>
<name>A0A1H8RYP4_9ACTN</name>
<organism evidence="2 3">
    <name type="scientific">Actinacidiphila rubida</name>
    <dbReference type="NCBI Taxonomy" id="310780"/>
    <lineage>
        <taxon>Bacteria</taxon>
        <taxon>Bacillati</taxon>
        <taxon>Actinomycetota</taxon>
        <taxon>Actinomycetes</taxon>
        <taxon>Kitasatosporales</taxon>
        <taxon>Streptomycetaceae</taxon>
        <taxon>Actinacidiphila</taxon>
    </lineage>
</organism>
<proteinExistence type="predicted"/>